<comment type="caution">
    <text evidence="1">The sequence shown here is derived from an EMBL/GenBank/DDBJ whole genome shotgun (WGS) entry which is preliminary data.</text>
</comment>
<protein>
    <submittedName>
        <fullName evidence="1">Uncharacterized protein</fullName>
    </submittedName>
</protein>
<reference evidence="1 2" key="1">
    <citation type="submission" date="2021-06" db="EMBL/GenBank/DDBJ databases">
        <title>Caerostris darwini draft genome.</title>
        <authorList>
            <person name="Kono N."/>
            <person name="Arakawa K."/>
        </authorList>
    </citation>
    <scope>NUCLEOTIDE SEQUENCE [LARGE SCALE GENOMIC DNA]</scope>
</reference>
<proteinExistence type="predicted"/>
<evidence type="ECO:0000313" key="2">
    <source>
        <dbReference type="Proteomes" id="UP001054837"/>
    </source>
</evidence>
<sequence length="97" mass="10957">MAQPELEHETCGTERQTASHSAIQAQTIQEFSSVQQWHHSAENPADILSREMDPERLLNHKLWCNDLDFLSGNDCAGRVIPISGECEAFNSELKTLY</sequence>
<keyword evidence="2" id="KW-1185">Reference proteome</keyword>
<dbReference type="EMBL" id="BPLQ01014412">
    <property type="protein sequence ID" value="GIY79492.1"/>
    <property type="molecule type" value="Genomic_DNA"/>
</dbReference>
<organism evidence="1 2">
    <name type="scientific">Caerostris darwini</name>
    <dbReference type="NCBI Taxonomy" id="1538125"/>
    <lineage>
        <taxon>Eukaryota</taxon>
        <taxon>Metazoa</taxon>
        <taxon>Ecdysozoa</taxon>
        <taxon>Arthropoda</taxon>
        <taxon>Chelicerata</taxon>
        <taxon>Arachnida</taxon>
        <taxon>Araneae</taxon>
        <taxon>Araneomorphae</taxon>
        <taxon>Entelegynae</taxon>
        <taxon>Araneoidea</taxon>
        <taxon>Araneidae</taxon>
        <taxon>Caerostris</taxon>
    </lineage>
</organism>
<dbReference type="Proteomes" id="UP001054837">
    <property type="component" value="Unassembled WGS sequence"/>
</dbReference>
<accession>A0AAV4W9T3</accession>
<dbReference type="AlphaFoldDB" id="A0AAV4W9T3"/>
<gene>
    <name evidence="1" type="ORF">CDAR_41841</name>
</gene>
<name>A0AAV4W9T3_9ARAC</name>
<evidence type="ECO:0000313" key="1">
    <source>
        <dbReference type="EMBL" id="GIY79492.1"/>
    </source>
</evidence>